<name>A0A438GBH8_VITVI</name>
<dbReference type="InterPro" id="IPR025724">
    <property type="entry name" value="GAG-pre-integrase_dom"/>
</dbReference>
<evidence type="ECO:0000259" key="3">
    <source>
        <dbReference type="PROSITE" id="PS50994"/>
    </source>
</evidence>
<dbReference type="Proteomes" id="UP000288805">
    <property type="component" value="Unassembled WGS sequence"/>
</dbReference>
<dbReference type="InterPro" id="IPR012337">
    <property type="entry name" value="RNaseH-like_sf"/>
</dbReference>
<protein>
    <submittedName>
        <fullName evidence="4">Retrovirus-related Pol polyprotein from transposon TNT 1-94</fullName>
    </submittedName>
</protein>
<dbReference type="GO" id="GO:0003676">
    <property type="term" value="F:nucleic acid binding"/>
    <property type="evidence" value="ECO:0007669"/>
    <property type="project" value="InterPro"/>
</dbReference>
<reference evidence="4 5" key="1">
    <citation type="journal article" date="2018" name="PLoS Genet.">
        <title>Population sequencing reveals clonal diversity and ancestral inbreeding in the grapevine cultivar Chardonnay.</title>
        <authorList>
            <person name="Roach M.J."/>
            <person name="Johnson D.L."/>
            <person name="Bohlmann J."/>
            <person name="van Vuuren H.J."/>
            <person name="Jones S.J."/>
            <person name="Pretorius I.S."/>
            <person name="Schmidt S.A."/>
            <person name="Borneman A.R."/>
        </authorList>
    </citation>
    <scope>NUCLEOTIDE SEQUENCE [LARGE SCALE GENOMIC DNA]</scope>
    <source>
        <strain evidence="5">cv. Chardonnay</strain>
        <tissue evidence="4">Leaf</tissue>
    </source>
</reference>
<dbReference type="GO" id="GO:0008270">
    <property type="term" value="F:zinc ion binding"/>
    <property type="evidence" value="ECO:0007669"/>
    <property type="project" value="UniProtKB-KW"/>
</dbReference>
<accession>A0A438GBH8</accession>
<dbReference type="PANTHER" id="PTHR42648">
    <property type="entry name" value="TRANSPOSASE, PUTATIVE-RELATED"/>
    <property type="match status" value="1"/>
</dbReference>
<dbReference type="InterPro" id="IPR001584">
    <property type="entry name" value="Integrase_cat-core"/>
</dbReference>
<dbReference type="InterPro" id="IPR001878">
    <property type="entry name" value="Znf_CCHC"/>
</dbReference>
<dbReference type="PROSITE" id="PS50994">
    <property type="entry name" value="INTEGRASE"/>
    <property type="match status" value="1"/>
</dbReference>
<dbReference type="SUPFAM" id="SSF53098">
    <property type="entry name" value="Ribonuclease H-like"/>
    <property type="match status" value="1"/>
</dbReference>
<feature type="domain" description="CCHC-type" evidence="2">
    <location>
        <begin position="49"/>
        <end position="65"/>
    </location>
</feature>
<dbReference type="PROSITE" id="PS50158">
    <property type="entry name" value="ZF_CCHC"/>
    <property type="match status" value="1"/>
</dbReference>
<evidence type="ECO:0000313" key="5">
    <source>
        <dbReference type="Proteomes" id="UP000288805"/>
    </source>
</evidence>
<keyword evidence="1" id="KW-0862">Zinc</keyword>
<dbReference type="PANTHER" id="PTHR42648:SF28">
    <property type="entry name" value="TRANSPOSON-ENCODED PROTEIN WITH RIBONUCLEASE H-LIKE AND RETROVIRUS ZINC FINGER-LIKE DOMAINS"/>
    <property type="match status" value="1"/>
</dbReference>
<organism evidence="4 5">
    <name type="scientific">Vitis vinifera</name>
    <name type="common">Grape</name>
    <dbReference type="NCBI Taxonomy" id="29760"/>
    <lineage>
        <taxon>Eukaryota</taxon>
        <taxon>Viridiplantae</taxon>
        <taxon>Streptophyta</taxon>
        <taxon>Embryophyta</taxon>
        <taxon>Tracheophyta</taxon>
        <taxon>Spermatophyta</taxon>
        <taxon>Magnoliopsida</taxon>
        <taxon>eudicotyledons</taxon>
        <taxon>Gunneridae</taxon>
        <taxon>Pentapetalae</taxon>
        <taxon>rosids</taxon>
        <taxon>Vitales</taxon>
        <taxon>Vitaceae</taxon>
        <taxon>Viteae</taxon>
        <taxon>Vitis</taxon>
    </lineage>
</organism>
<dbReference type="InterPro" id="IPR039537">
    <property type="entry name" value="Retrotran_Ty1/copia-like"/>
</dbReference>
<keyword evidence="1" id="KW-0479">Metal-binding</keyword>
<dbReference type="InterPro" id="IPR036875">
    <property type="entry name" value="Znf_CCHC_sf"/>
</dbReference>
<dbReference type="EMBL" id="QGNW01000492">
    <property type="protein sequence ID" value="RVW69573.1"/>
    <property type="molecule type" value="Genomic_DNA"/>
</dbReference>
<keyword evidence="1" id="KW-0863">Zinc-finger</keyword>
<evidence type="ECO:0000259" key="2">
    <source>
        <dbReference type="PROSITE" id="PS50158"/>
    </source>
</evidence>
<proteinExistence type="predicted"/>
<dbReference type="InterPro" id="IPR036397">
    <property type="entry name" value="RNaseH_sf"/>
</dbReference>
<evidence type="ECO:0000313" key="4">
    <source>
        <dbReference type="EMBL" id="RVW69573.1"/>
    </source>
</evidence>
<sequence length="409" mass="46970">MKFSSLRLTDMSGVREHIMQMRDIAAQLKTLEEEERLKMELGGIKKANRCFFCKKKGHMKKGCTKFQKWLEKKGYAKPNETNANLQNDTSNNVMHVHTGIKQCVMNEDSSMLWHRRLGHISMQRIKRLVNDGVLNTLDFTDFDTCVDCIKGKQTNKSKKGAKRSTDILEIIHSDICCPDTDVYGLKYFISFIDDYSRYLYIHLLHNKNETLDAFKVFKAEVEKQCGKQIKIVRTDKCGEYYGRYTEDGKHLMNFMASNGIWNLVELPDGAKAIGCKWVFKTKKDSLGNNESGNLEEEVYMKQLKGFSSSSENIMDQCICQKVTESKICFLVLYVDDILLATNDKGLLHEGDRFNLEQCPKNDLEWEQIKNIPYVSTVGSLMYAQVCTRPAIAFVVGMLGRYQSNPSINH</sequence>
<dbReference type="SUPFAM" id="SSF57756">
    <property type="entry name" value="Retrovirus zinc finger-like domains"/>
    <property type="match status" value="1"/>
</dbReference>
<dbReference type="Gene3D" id="3.30.420.10">
    <property type="entry name" value="Ribonuclease H-like superfamily/Ribonuclease H"/>
    <property type="match status" value="1"/>
</dbReference>
<comment type="caution">
    <text evidence="4">The sequence shown here is derived from an EMBL/GenBank/DDBJ whole genome shotgun (WGS) entry which is preliminary data.</text>
</comment>
<gene>
    <name evidence="4" type="primary">POLX_820</name>
    <name evidence="4" type="ORF">CK203_059348</name>
</gene>
<dbReference type="GO" id="GO:0015074">
    <property type="term" value="P:DNA integration"/>
    <property type="evidence" value="ECO:0007669"/>
    <property type="project" value="InterPro"/>
</dbReference>
<dbReference type="AlphaFoldDB" id="A0A438GBH8"/>
<feature type="domain" description="Integrase catalytic" evidence="3">
    <location>
        <begin position="162"/>
        <end position="274"/>
    </location>
</feature>
<evidence type="ECO:0000256" key="1">
    <source>
        <dbReference type="PROSITE-ProRule" id="PRU00047"/>
    </source>
</evidence>
<dbReference type="Pfam" id="PF13976">
    <property type="entry name" value="gag_pre-integrs"/>
    <property type="match status" value="1"/>
</dbReference>